<name>A0A8T1W358_9STRA</name>
<gene>
    <name evidence="1" type="ORF">PHYPSEUDO_012700</name>
</gene>
<protein>
    <submittedName>
        <fullName evidence="1">Uncharacterized protein</fullName>
    </submittedName>
</protein>
<accession>A0A8T1W358</accession>
<dbReference type="Proteomes" id="UP000694044">
    <property type="component" value="Unassembled WGS sequence"/>
</dbReference>
<reference evidence="1" key="1">
    <citation type="submission" date="2021-02" db="EMBL/GenBank/DDBJ databases">
        <authorList>
            <person name="Palmer J.M."/>
        </authorList>
    </citation>
    <scope>NUCLEOTIDE SEQUENCE</scope>
    <source>
        <strain evidence="1">SCRP734</strain>
    </source>
</reference>
<evidence type="ECO:0000313" key="2">
    <source>
        <dbReference type="Proteomes" id="UP000694044"/>
    </source>
</evidence>
<sequence>MKFQYIALNELARSLQLKNESAYDDEEPAVDYEKVSQHLSMALFDDMTTNPLGLEGHLVSANNVGAIEYEAKSDVDPTNACQAVINQQQHVTRESDGGQEATQQERVTGMAAAISVLIQGVERIKLEVNKDVREVPPTRPIDRMSCSAGEF</sequence>
<dbReference type="AlphaFoldDB" id="A0A8T1W358"/>
<proteinExistence type="predicted"/>
<dbReference type="OrthoDB" id="96750at2759"/>
<dbReference type="EMBL" id="JAGDFM010000062">
    <property type="protein sequence ID" value="KAG7388322.1"/>
    <property type="molecule type" value="Genomic_DNA"/>
</dbReference>
<organism evidence="1 2">
    <name type="scientific">Phytophthora pseudosyringae</name>
    <dbReference type="NCBI Taxonomy" id="221518"/>
    <lineage>
        <taxon>Eukaryota</taxon>
        <taxon>Sar</taxon>
        <taxon>Stramenopiles</taxon>
        <taxon>Oomycota</taxon>
        <taxon>Peronosporomycetes</taxon>
        <taxon>Peronosporales</taxon>
        <taxon>Peronosporaceae</taxon>
        <taxon>Phytophthora</taxon>
    </lineage>
</organism>
<keyword evidence="2" id="KW-1185">Reference proteome</keyword>
<evidence type="ECO:0000313" key="1">
    <source>
        <dbReference type="EMBL" id="KAG7388322.1"/>
    </source>
</evidence>
<comment type="caution">
    <text evidence="1">The sequence shown here is derived from an EMBL/GenBank/DDBJ whole genome shotgun (WGS) entry which is preliminary data.</text>
</comment>